<dbReference type="EMBL" id="CM016553">
    <property type="protein sequence ID" value="TKW32694.1"/>
    <property type="molecule type" value="Genomic_DNA"/>
</dbReference>
<feature type="compositionally biased region" description="Basic residues" evidence="1">
    <location>
        <begin position="64"/>
        <end position="73"/>
    </location>
</feature>
<evidence type="ECO:0000313" key="3">
    <source>
        <dbReference type="Proteomes" id="UP000298652"/>
    </source>
</evidence>
<dbReference type="Gramene" id="TKW32694">
    <property type="protein sequence ID" value="TKW32694"/>
    <property type="gene ID" value="SEVIR_2G184301v2"/>
</dbReference>
<gene>
    <name evidence="2" type="ORF">SEVIR_2G184301v2</name>
</gene>
<feature type="region of interest" description="Disordered" evidence="1">
    <location>
        <begin position="12"/>
        <end position="75"/>
    </location>
</feature>
<evidence type="ECO:0000313" key="2">
    <source>
        <dbReference type="EMBL" id="TKW32694.1"/>
    </source>
</evidence>
<dbReference type="AlphaFoldDB" id="A0A4U6VUR5"/>
<proteinExistence type="predicted"/>
<evidence type="ECO:0000256" key="1">
    <source>
        <dbReference type="SAM" id="MobiDB-lite"/>
    </source>
</evidence>
<protein>
    <submittedName>
        <fullName evidence="2">Uncharacterized protein</fullName>
    </submittedName>
</protein>
<dbReference type="Proteomes" id="UP000298652">
    <property type="component" value="Chromosome 2"/>
</dbReference>
<organism evidence="2 3">
    <name type="scientific">Setaria viridis</name>
    <name type="common">Green bristlegrass</name>
    <name type="synonym">Setaria italica subsp. viridis</name>
    <dbReference type="NCBI Taxonomy" id="4556"/>
    <lineage>
        <taxon>Eukaryota</taxon>
        <taxon>Viridiplantae</taxon>
        <taxon>Streptophyta</taxon>
        <taxon>Embryophyta</taxon>
        <taxon>Tracheophyta</taxon>
        <taxon>Spermatophyta</taxon>
        <taxon>Magnoliopsida</taxon>
        <taxon>Liliopsida</taxon>
        <taxon>Poales</taxon>
        <taxon>Poaceae</taxon>
        <taxon>PACMAD clade</taxon>
        <taxon>Panicoideae</taxon>
        <taxon>Panicodae</taxon>
        <taxon>Paniceae</taxon>
        <taxon>Cenchrinae</taxon>
        <taxon>Setaria</taxon>
    </lineage>
</organism>
<accession>A0A4U6VUR5</accession>
<reference evidence="2" key="1">
    <citation type="submission" date="2019-03" db="EMBL/GenBank/DDBJ databases">
        <title>WGS assembly of Setaria viridis.</title>
        <authorList>
            <person name="Huang P."/>
            <person name="Jenkins J."/>
            <person name="Grimwood J."/>
            <person name="Barry K."/>
            <person name="Healey A."/>
            <person name="Mamidi S."/>
            <person name="Sreedasyam A."/>
            <person name="Shu S."/>
            <person name="Feldman M."/>
            <person name="Wu J."/>
            <person name="Yu Y."/>
            <person name="Chen C."/>
            <person name="Johnson J."/>
            <person name="Rokhsar D."/>
            <person name="Baxter I."/>
            <person name="Schmutz J."/>
            <person name="Brutnell T."/>
            <person name="Kellogg E."/>
        </authorList>
    </citation>
    <scope>NUCLEOTIDE SEQUENCE [LARGE SCALE GENOMIC DNA]</scope>
</reference>
<name>A0A4U6VUR5_SETVI</name>
<sequence length="184" mass="20858">MAWSVPCCLMFSKGGTNDQPNEEVDHSQTDIYLNMSGDGNEEQPIAEEGNDGQQGEPSGSSSRPKQKRGKKKKNLEGRIIITKVDEDGKPIASHNAKIKLVNQIRFLIRDNIPINFLNWKNLEINDSVTSTSTIPISVVPKREKKMIWDQMKENFTFEGVDEAKMKIGVSRRVQLLFKRTKKEP</sequence>
<feature type="compositionally biased region" description="Acidic residues" evidence="1">
    <location>
        <begin position="39"/>
        <end position="50"/>
    </location>
</feature>
<keyword evidence="3" id="KW-1185">Reference proteome</keyword>